<gene>
    <name evidence="1" type="ORF">SAMN05421879_10143</name>
</gene>
<dbReference type="AlphaFoldDB" id="A0A285VAZ0"/>
<evidence type="ECO:0000313" key="1">
    <source>
        <dbReference type="EMBL" id="SOC51137.1"/>
    </source>
</evidence>
<accession>A0A285VAZ0</accession>
<reference evidence="2" key="1">
    <citation type="submission" date="2017-08" db="EMBL/GenBank/DDBJ databases">
        <authorList>
            <person name="Varghese N."/>
            <person name="Submissions S."/>
        </authorList>
    </citation>
    <scope>NUCLEOTIDE SEQUENCE [LARGE SCALE GENOMIC DNA]</scope>
    <source>
        <strain evidence="2">USBA17B2</strain>
    </source>
</reference>
<protein>
    <submittedName>
        <fullName evidence="1">Uncharacterized protein</fullName>
    </submittedName>
</protein>
<keyword evidence="2" id="KW-1185">Reference proteome</keyword>
<dbReference type="EMBL" id="OBQK01000001">
    <property type="protein sequence ID" value="SOC51137.1"/>
    <property type="molecule type" value="Genomic_DNA"/>
</dbReference>
<organism evidence="1 2">
    <name type="scientific">Ornithinimicrobium cerasi</name>
    <dbReference type="NCBI Taxonomy" id="2248773"/>
    <lineage>
        <taxon>Bacteria</taxon>
        <taxon>Bacillati</taxon>
        <taxon>Actinomycetota</taxon>
        <taxon>Actinomycetes</taxon>
        <taxon>Micrococcales</taxon>
        <taxon>Ornithinimicrobiaceae</taxon>
        <taxon>Ornithinimicrobium</taxon>
    </lineage>
</organism>
<dbReference type="Proteomes" id="UP000219688">
    <property type="component" value="Unassembled WGS sequence"/>
</dbReference>
<sequence>MNRTAKSIAWPTADALLAATECSTWEDLAGRLSWLACVPSGSLSLQPFGYEGRPSRTFGVAMGLETDDLDVIVWFYEPSSISELEHVAQVFGDILSLNKAWREDGTTFFSVPAFLSSMPSADWGGLMDWFDAGLLGPLRESYSVTAYVGPIEGEDGVYWRARMSDFGMHLGLVLPFSRERATALLRLAVQVLDLRGPEEGLDVAYGGLDGVCPEVLLRIPALREEVDTFAAGLEDKSGLADRDAVRRTMRWAGDALAQVYDDLPPALQQQMGLDYERAVRDLSSAALGQARRFDALDGWSEGQLG</sequence>
<proteinExistence type="predicted"/>
<name>A0A285VAZ0_9MICO</name>
<evidence type="ECO:0000313" key="2">
    <source>
        <dbReference type="Proteomes" id="UP000219688"/>
    </source>
</evidence>